<dbReference type="EMBL" id="KY684108">
    <property type="protein sequence ID" value="ARF11521.1"/>
    <property type="molecule type" value="Genomic_DNA"/>
</dbReference>
<sequence length="233" mass="27606">MNRIRKVDNMYQVLITPDIKISPDSALLIGNWSDESLRNFYVLQFESLNDAQAEAFKYPDIDWYKIVLNHKYIFERLKESIQQILDDNNFTVEFKATLMDPDTFKNTMMDRVMRGGERFNMRYGMSDLINFTIINPWSNNLHTISKQIENYRTYLFRDDLRLRSKKIVDGYIICLYGITEFGTVYEIKLIPGLLYQWGEWYNKVGKKNQDAATQMWNKLLTQQKALDSGITLK</sequence>
<proteinExistence type="predicted"/>
<name>A0A1V0SIP0_9VIRU</name>
<accession>A0A1V0SIP0</accession>
<organism evidence="1">
    <name type="scientific">Klosneuvirus KNV1</name>
    <dbReference type="NCBI Taxonomy" id="1977640"/>
    <lineage>
        <taxon>Viruses</taxon>
        <taxon>Varidnaviria</taxon>
        <taxon>Bamfordvirae</taxon>
        <taxon>Nucleocytoviricota</taxon>
        <taxon>Megaviricetes</taxon>
        <taxon>Imitervirales</taxon>
        <taxon>Mimiviridae</taxon>
        <taxon>Klosneuvirinae</taxon>
        <taxon>Klosneuvirus</taxon>
    </lineage>
</organism>
<reference evidence="1" key="1">
    <citation type="journal article" date="2017" name="Science">
        <title>Giant viruses with an expanded complement of translation system components.</title>
        <authorList>
            <person name="Schulz F."/>
            <person name="Yutin N."/>
            <person name="Ivanova N.N."/>
            <person name="Ortega D.R."/>
            <person name="Lee T.K."/>
            <person name="Vierheilig J."/>
            <person name="Daims H."/>
            <person name="Horn M."/>
            <person name="Wagner M."/>
            <person name="Jensen G.J."/>
            <person name="Kyrpides N.C."/>
            <person name="Koonin E.V."/>
            <person name="Woyke T."/>
        </authorList>
    </citation>
    <scope>NUCLEOTIDE SEQUENCE</scope>
    <source>
        <strain evidence="1">KNV1</strain>
    </source>
</reference>
<evidence type="ECO:0000313" key="1">
    <source>
        <dbReference type="EMBL" id="ARF11521.1"/>
    </source>
</evidence>
<gene>
    <name evidence="1" type="ORF">Klosneuvirus_1_378</name>
</gene>
<protein>
    <submittedName>
        <fullName evidence="1">Uncharacterized protein</fullName>
    </submittedName>
</protein>